<dbReference type="EMBL" id="PUIA01000003">
    <property type="protein sequence ID" value="PQO41235.1"/>
    <property type="molecule type" value="Genomic_DNA"/>
</dbReference>
<comment type="caution">
    <text evidence="1">The sequence shown here is derived from an EMBL/GenBank/DDBJ whole genome shotgun (WGS) entry which is preliminary data.</text>
</comment>
<dbReference type="Proteomes" id="UP000240009">
    <property type="component" value="Unassembled WGS sequence"/>
</dbReference>
<evidence type="ECO:0000313" key="1">
    <source>
        <dbReference type="EMBL" id="PQO41235.1"/>
    </source>
</evidence>
<accession>A0A2S8G9U0</accession>
<sequence length="177" mass="21492">MRRLDLHPKKKFRGQGRRLREFHTRLQRITQHRLEPDDLGCEYYNWKIPIYQKALLGRRKIANRWLKAWFAYGIEWLENQDPQYISCVITSLPDGFASEYCTFFSHEYFQSFIHRQNVWQTWDRVESPSAPCFMNGFDLSRYTFIEYDEIIRDEEDGYEFRGKQYILGHHLPVNVLG</sequence>
<evidence type="ECO:0000313" key="2">
    <source>
        <dbReference type="Proteomes" id="UP000240009"/>
    </source>
</evidence>
<gene>
    <name evidence="1" type="ORF">C5Y96_00530</name>
</gene>
<name>A0A2S8G9U0_9BACT</name>
<dbReference type="AlphaFoldDB" id="A0A2S8G9U0"/>
<evidence type="ECO:0008006" key="3">
    <source>
        <dbReference type="Google" id="ProtNLM"/>
    </source>
</evidence>
<dbReference type="OrthoDB" id="9181379at2"/>
<organism evidence="1 2">
    <name type="scientific">Blastopirellula marina</name>
    <dbReference type="NCBI Taxonomy" id="124"/>
    <lineage>
        <taxon>Bacteria</taxon>
        <taxon>Pseudomonadati</taxon>
        <taxon>Planctomycetota</taxon>
        <taxon>Planctomycetia</taxon>
        <taxon>Pirellulales</taxon>
        <taxon>Pirellulaceae</taxon>
        <taxon>Blastopirellula</taxon>
    </lineage>
</organism>
<proteinExistence type="predicted"/>
<dbReference type="Pfam" id="PF13079">
    <property type="entry name" value="DUF3916"/>
    <property type="match status" value="1"/>
</dbReference>
<reference evidence="1 2" key="1">
    <citation type="submission" date="2018-02" db="EMBL/GenBank/DDBJ databases">
        <title>Comparative genomes isolates from brazilian mangrove.</title>
        <authorList>
            <person name="Araujo J.E."/>
            <person name="Taketani R.G."/>
            <person name="Silva M.C.P."/>
            <person name="Loureco M.V."/>
            <person name="Andreote F.D."/>
        </authorList>
    </citation>
    <scope>NUCLEOTIDE SEQUENCE [LARGE SCALE GENOMIC DNA]</scope>
    <source>
        <strain evidence="1 2">HEX-2 MGV</strain>
    </source>
</reference>
<dbReference type="InterPro" id="IPR025075">
    <property type="entry name" value="DUF3916"/>
</dbReference>
<protein>
    <recommendedName>
        <fullName evidence="3">DUF3916 domain-containing protein</fullName>
    </recommendedName>
</protein>
<dbReference type="RefSeq" id="WP_105349601.1">
    <property type="nucleotide sequence ID" value="NZ_PUIA01000003.1"/>
</dbReference>